<dbReference type="RefSeq" id="WP_133607392.1">
    <property type="nucleotide sequence ID" value="NZ_SNZC01000001.1"/>
</dbReference>
<dbReference type="Proteomes" id="UP000315312">
    <property type="component" value="Unassembled WGS sequence"/>
</dbReference>
<dbReference type="InterPro" id="IPR046584">
    <property type="entry name" value="DUF6642"/>
</dbReference>
<proteinExistence type="predicted"/>
<gene>
    <name evidence="1" type="ORF">IP97_01197</name>
</gene>
<dbReference type="Pfam" id="PF20347">
    <property type="entry name" value="DUF6642"/>
    <property type="match status" value="1"/>
</dbReference>
<name>A0A562KJD0_9FLAO</name>
<reference evidence="1 2" key="1">
    <citation type="journal article" date="2015" name="Stand. Genomic Sci.">
        <title>Genomic Encyclopedia of Bacterial and Archaeal Type Strains, Phase III: the genomes of soil and plant-associated and newly described type strains.</title>
        <authorList>
            <person name="Whitman W.B."/>
            <person name="Woyke T."/>
            <person name="Klenk H.P."/>
            <person name="Zhou Y."/>
            <person name="Lilburn T.G."/>
            <person name="Beck B.J."/>
            <person name="De Vos P."/>
            <person name="Vandamme P."/>
            <person name="Eisen J.A."/>
            <person name="Garrity G."/>
            <person name="Hugenholtz P."/>
            <person name="Kyrpides N.C."/>
        </authorList>
    </citation>
    <scope>NUCLEOTIDE SEQUENCE [LARGE SCALE GENOMIC DNA]</scope>
    <source>
        <strain evidence="1 2">CGMCC 1.6844</strain>
    </source>
</reference>
<dbReference type="AlphaFoldDB" id="A0A562KJD0"/>
<organism evidence="1 2">
    <name type="scientific">Flavobacterium cheniae</name>
    <dbReference type="NCBI Taxonomy" id="295428"/>
    <lineage>
        <taxon>Bacteria</taxon>
        <taxon>Pseudomonadati</taxon>
        <taxon>Bacteroidota</taxon>
        <taxon>Flavobacteriia</taxon>
        <taxon>Flavobacteriales</taxon>
        <taxon>Flavobacteriaceae</taxon>
        <taxon>Flavobacterium</taxon>
    </lineage>
</organism>
<keyword evidence="2" id="KW-1185">Reference proteome</keyword>
<sequence length="185" mass="21281">MHPNSKLFCLESVPDVTSQTSSIILPSLEKLALQYNITNVYQTCDSIEGLEESLSTLLYEDRNFHDYEIIYFVFQGRDNNIIIDNYLYSLEEIAEFFEGKLTNKRIHFANTLQLDLDSETAQYFLDVTGAISISGYRNPAPILSTIIDNPFFALCQEYDDVTDIVEALFEKHYTLAKAMGFTLYY</sequence>
<accession>A0A562KJD0</accession>
<comment type="caution">
    <text evidence="1">The sequence shown here is derived from an EMBL/GenBank/DDBJ whole genome shotgun (WGS) entry which is preliminary data.</text>
</comment>
<dbReference type="OrthoDB" id="1142747at2"/>
<evidence type="ECO:0000313" key="1">
    <source>
        <dbReference type="EMBL" id="TWH95519.1"/>
    </source>
</evidence>
<evidence type="ECO:0000313" key="2">
    <source>
        <dbReference type="Proteomes" id="UP000315312"/>
    </source>
</evidence>
<protein>
    <submittedName>
        <fullName evidence="1">Uncharacterized protein</fullName>
    </submittedName>
</protein>
<dbReference type="EMBL" id="VLKM01000004">
    <property type="protein sequence ID" value="TWH95519.1"/>
    <property type="molecule type" value="Genomic_DNA"/>
</dbReference>